<dbReference type="EMBL" id="ABJB010333305">
    <property type="status" value="NOT_ANNOTATED_CDS"/>
    <property type="molecule type" value="Genomic_DNA"/>
</dbReference>
<dbReference type="Pfam" id="PF07703">
    <property type="entry name" value="A2M_BRD"/>
    <property type="match status" value="1"/>
</dbReference>
<dbReference type="Gene3D" id="2.60.40.10">
    <property type="entry name" value="Immunoglobulins"/>
    <property type="match status" value="1"/>
</dbReference>
<reference evidence="4 6" key="1">
    <citation type="submission" date="2008-03" db="EMBL/GenBank/DDBJ databases">
        <title>Annotation of Ixodes scapularis.</title>
        <authorList>
            <consortium name="Ixodes scapularis Genome Project Consortium"/>
            <person name="Caler E."/>
            <person name="Hannick L.I."/>
            <person name="Bidwell S."/>
            <person name="Joardar V."/>
            <person name="Thiagarajan M."/>
            <person name="Amedeo P."/>
            <person name="Galinsky K.J."/>
            <person name="Schobel S."/>
            <person name="Inman J."/>
            <person name="Hostetler J."/>
            <person name="Miller J."/>
            <person name="Hammond M."/>
            <person name="Megy K."/>
            <person name="Lawson D."/>
            <person name="Kodira C."/>
            <person name="Sutton G."/>
            <person name="Meyer J."/>
            <person name="Hill C.A."/>
            <person name="Birren B."/>
            <person name="Nene V."/>
            <person name="Collins F."/>
            <person name="Alarcon-Chaidez F."/>
            <person name="Wikel S."/>
            <person name="Strausberg R."/>
        </authorList>
    </citation>
    <scope>NUCLEOTIDE SEQUENCE [LARGE SCALE GENOMIC DNA]</scope>
    <source>
        <strain evidence="6">Wikel</strain>
        <strain evidence="4">Wikel colony</strain>
    </source>
</reference>
<gene>
    <name evidence="4" type="ORF">IscW_ISCW022535</name>
</gene>
<keyword evidence="1" id="KW-0732">Signal</keyword>
<dbReference type="VEuPathDB" id="VectorBase:ISCW022535"/>
<dbReference type="STRING" id="6945.B7QCX0"/>
<dbReference type="InterPro" id="IPR018081">
    <property type="entry name" value="Anaphylatoxin_comp_syst"/>
</dbReference>
<protein>
    <recommendedName>
        <fullName evidence="3">Alpha-2-macroglobulin bait region domain-containing protein</fullName>
    </recommendedName>
</protein>
<dbReference type="VEuPathDB" id="VectorBase:ISCI022535"/>
<dbReference type="PANTHER" id="PTHR11412">
    <property type="entry name" value="MACROGLOBULIN / COMPLEMENT"/>
    <property type="match status" value="1"/>
</dbReference>
<name>B7QCX0_IXOSC</name>
<dbReference type="EMBL" id="ABJB010264627">
    <property type="status" value="NOT_ANNOTATED_CDS"/>
    <property type="molecule type" value="Genomic_DNA"/>
</dbReference>
<dbReference type="OrthoDB" id="6359008at2759"/>
<keyword evidence="6" id="KW-1185">Reference proteome</keyword>
<sequence>MRSKRWGALVKGNRFVVEADVLDKATSKRESTIDDSAIFASSPYLVTFKSTPKDFKPGTSTMIVAEIKHVNGKPAIGIPTELTALDDREEAVLVDTTSSTSDNTGRVAFSVQTSRFQTALKIKVISRGQTKAHGKVNESSFYKTFGFQVTPEMSPGARVLVYAFHEGHLLADSMNIEVEEVCTGSSDIEIEPEFRSEEPGSSGVLNVRGREGTRVGILAVDKAVYILKNKELLTREKKRDRLGRTCQARADIVYEHMDGKDQAKECSEAFEECCKEIRPQGFPGRRDPNLQATGDERARHGIEFITEDSVDEVDGPSTSPLVRRDFRETWLFDEGTVG</sequence>
<dbReference type="InterPro" id="IPR013783">
    <property type="entry name" value="Ig-like_fold"/>
</dbReference>
<evidence type="ECO:0000256" key="1">
    <source>
        <dbReference type="ARBA" id="ARBA00022729"/>
    </source>
</evidence>
<feature type="domain" description="Alpha-2-macroglobulin bait region" evidence="3">
    <location>
        <begin position="76"/>
        <end position="227"/>
    </location>
</feature>
<dbReference type="PaxDb" id="6945-B7QCX0"/>
<reference evidence="5" key="2">
    <citation type="submission" date="2020-05" db="UniProtKB">
        <authorList>
            <consortium name="EnsemblMetazoa"/>
        </authorList>
    </citation>
    <scope>IDENTIFICATION</scope>
    <source>
        <strain evidence="5">wikel</strain>
    </source>
</reference>
<proteinExistence type="predicted"/>
<evidence type="ECO:0000259" key="3">
    <source>
        <dbReference type="SMART" id="SM01359"/>
    </source>
</evidence>
<dbReference type="Gene3D" id="6.20.50.160">
    <property type="match status" value="1"/>
</dbReference>
<dbReference type="InParanoid" id="B7QCX0"/>
<dbReference type="EMBL" id="ABJB010599029">
    <property type="status" value="NOT_ANNOTATED_CDS"/>
    <property type="molecule type" value="Genomic_DNA"/>
</dbReference>
<evidence type="ECO:0000313" key="5">
    <source>
        <dbReference type="EnsemblMetazoa" id="ISCW022535-PA"/>
    </source>
</evidence>
<dbReference type="AlphaFoldDB" id="B7QCX0"/>
<dbReference type="Proteomes" id="UP000001555">
    <property type="component" value="Unassembled WGS sequence"/>
</dbReference>
<evidence type="ECO:0000313" key="4">
    <source>
        <dbReference type="EMBL" id="EEC16692.1"/>
    </source>
</evidence>
<dbReference type="SMART" id="SM01359">
    <property type="entry name" value="A2M_N_2"/>
    <property type="match status" value="1"/>
</dbReference>
<dbReference type="EMBL" id="ABJB010658789">
    <property type="status" value="NOT_ANNOTATED_CDS"/>
    <property type="molecule type" value="Genomic_DNA"/>
</dbReference>
<dbReference type="SUPFAM" id="SSF47686">
    <property type="entry name" value="Anaphylotoxins (complement system)"/>
    <property type="match status" value="1"/>
</dbReference>
<evidence type="ECO:0000313" key="6">
    <source>
        <dbReference type="Proteomes" id="UP000001555"/>
    </source>
</evidence>
<accession>B7QCX0</accession>
<evidence type="ECO:0000256" key="2">
    <source>
        <dbReference type="ARBA" id="ARBA00022966"/>
    </source>
</evidence>
<dbReference type="EnsemblMetazoa" id="ISCW022535-RA">
    <property type="protein sequence ID" value="ISCW022535-PA"/>
    <property type="gene ID" value="ISCW022535"/>
</dbReference>
<organism>
    <name type="scientific">Ixodes scapularis</name>
    <name type="common">Black-legged tick</name>
    <name type="synonym">Deer tick</name>
    <dbReference type="NCBI Taxonomy" id="6945"/>
    <lineage>
        <taxon>Eukaryota</taxon>
        <taxon>Metazoa</taxon>
        <taxon>Ecdysozoa</taxon>
        <taxon>Arthropoda</taxon>
        <taxon>Chelicerata</taxon>
        <taxon>Arachnida</taxon>
        <taxon>Acari</taxon>
        <taxon>Parasitiformes</taxon>
        <taxon>Ixodida</taxon>
        <taxon>Ixodoidea</taxon>
        <taxon>Ixodidae</taxon>
        <taxon>Ixodinae</taxon>
        <taxon>Ixodes</taxon>
    </lineage>
</organism>
<dbReference type="EMBL" id="DS909780">
    <property type="protein sequence ID" value="EEC16692.1"/>
    <property type="molecule type" value="Genomic_DNA"/>
</dbReference>
<dbReference type="HOGENOM" id="CLU_822034_0_0_1"/>
<keyword evidence="2" id="KW-0882">Thioester bond</keyword>
<dbReference type="VEuPathDB" id="VectorBase:ISCP_025766"/>
<dbReference type="PANTHER" id="PTHR11412:SF136">
    <property type="entry name" value="CD109 ANTIGEN"/>
    <property type="match status" value="1"/>
</dbReference>
<dbReference type="InterPro" id="IPR011625">
    <property type="entry name" value="A2M_N_BRD"/>
</dbReference>
<dbReference type="InterPro" id="IPR050473">
    <property type="entry name" value="A2M/Complement_sys"/>
</dbReference>